<keyword evidence="12" id="KW-1185">Reference proteome</keyword>
<dbReference type="CDD" id="cd00609">
    <property type="entry name" value="AAT_like"/>
    <property type="match status" value="1"/>
</dbReference>
<dbReference type="EC" id="2.6.1.9" evidence="3"/>
<dbReference type="InterPro" id="IPR004839">
    <property type="entry name" value="Aminotransferase_I/II_large"/>
</dbReference>
<evidence type="ECO:0000256" key="7">
    <source>
        <dbReference type="ARBA" id="ARBA00022898"/>
    </source>
</evidence>
<evidence type="ECO:0000256" key="4">
    <source>
        <dbReference type="ARBA" id="ARBA00022576"/>
    </source>
</evidence>
<dbReference type="EMBL" id="BAABLX010000026">
    <property type="protein sequence ID" value="GAA4947284.1"/>
    <property type="molecule type" value="Genomic_DNA"/>
</dbReference>
<keyword evidence="8" id="KW-0368">Histidine biosynthesis</keyword>
<comment type="caution">
    <text evidence="11">The sequence shown here is derived from an EMBL/GenBank/DDBJ whole genome shotgun (WGS) entry which is preliminary data.</text>
</comment>
<dbReference type="SUPFAM" id="SSF53383">
    <property type="entry name" value="PLP-dependent transferases"/>
    <property type="match status" value="1"/>
</dbReference>
<keyword evidence="5" id="KW-0028">Amino-acid biosynthesis</keyword>
<proteinExistence type="inferred from homology"/>
<evidence type="ECO:0000313" key="11">
    <source>
        <dbReference type="EMBL" id="GAA4947284.1"/>
    </source>
</evidence>
<accession>A0AAV3U4Q4</accession>
<name>A0AAV3U4Q4_9ALTE</name>
<dbReference type="InterPro" id="IPR015424">
    <property type="entry name" value="PyrdxlP-dep_Trfase"/>
</dbReference>
<evidence type="ECO:0000256" key="5">
    <source>
        <dbReference type="ARBA" id="ARBA00022605"/>
    </source>
</evidence>
<dbReference type="Pfam" id="PF00155">
    <property type="entry name" value="Aminotran_1_2"/>
    <property type="match status" value="1"/>
</dbReference>
<dbReference type="GO" id="GO:0004400">
    <property type="term" value="F:histidinol-phosphate transaminase activity"/>
    <property type="evidence" value="ECO:0007669"/>
    <property type="project" value="UniProtKB-EC"/>
</dbReference>
<comment type="similarity">
    <text evidence="2">Belongs to the class-II pyridoxal-phosphate-dependent aminotransferase family. Histidinol-phosphate aminotransferase subfamily.</text>
</comment>
<evidence type="ECO:0000256" key="9">
    <source>
        <dbReference type="ARBA" id="ARBA00047481"/>
    </source>
</evidence>
<keyword evidence="6" id="KW-0808">Transferase</keyword>
<dbReference type="GO" id="GO:0000105">
    <property type="term" value="P:L-histidine biosynthetic process"/>
    <property type="evidence" value="ECO:0007669"/>
    <property type="project" value="UniProtKB-KW"/>
</dbReference>
<evidence type="ECO:0000256" key="2">
    <source>
        <dbReference type="ARBA" id="ARBA00007970"/>
    </source>
</evidence>
<evidence type="ECO:0000259" key="10">
    <source>
        <dbReference type="Pfam" id="PF00155"/>
    </source>
</evidence>
<dbReference type="InterPro" id="IPR015421">
    <property type="entry name" value="PyrdxlP-dep_Trfase_major"/>
</dbReference>
<evidence type="ECO:0000256" key="6">
    <source>
        <dbReference type="ARBA" id="ARBA00022679"/>
    </source>
</evidence>
<evidence type="ECO:0000256" key="3">
    <source>
        <dbReference type="ARBA" id="ARBA00012748"/>
    </source>
</evidence>
<dbReference type="InterPro" id="IPR050106">
    <property type="entry name" value="HistidinolP_aminotransfase"/>
</dbReference>
<keyword evidence="7" id="KW-0663">Pyridoxal phosphate</keyword>
<evidence type="ECO:0000256" key="1">
    <source>
        <dbReference type="ARBA" id="ARBA00005011"/>
    </source>
</evidence>
<dbReference type="InterPro" id="IPR015422">
    <property type="entry name" value="PyrdxlP-dep_Trfase_small"/>
</dbReference>
<evidence type="ECO:0000256" key="8">
    <source>
        <dbReference type="ARBA" id="ARBA00023102"/>
    </source>
</evidence>
<dbReference type="PANTHER" id="PTHR43643">
    <property type="entry name" value="HISTIDINOL-PHOSPHATE AMINOTRANSFERASE 2"/>
    <property type="match status" value="1"/>
</dbReference>
<evidence type="ECO:0000313" key="12">
    <source>
        <dbReference type="Proteomes" id="UP001409585"/>
    </source>
</evidence>
<organism evidence="11 12">
    <name type="scientific">Halioxenophilus aromaticivorans</name>
    <dbReference type="NCBI Taxonomy" id="1306992"/>
    <lineage>
        <taxon>Bacteria</taxon>
        <taxon>Pseudomonadati</taxon>
        <taxon>Pseudomonadota</taxon>
        <taxon>Gammaproteobacteria</taxon>
        <taxon>Alteromonadales</taxon>
        <taxon>Alteromonadaceae</taxon>
        <taxon>Halioxenophilus</taxon>
    </lineage>
</organism>
<sequence>MVSVFKPQIEQLAAYKPPLDGRDPARYTLLDFNERTIPVGDHIKQALVDFIHSDRLQMYPAYGDITQQLADYCQVQEPQVMITNGSDHGIELIIRAVGGVGDDAIIPGPTFAIYGQVATVEGMSIVAPDYRKGEGYPVQQVLAAITDRTKIIVAASPNNPCGTAISNEQIAQLAKAAPNAGILVDECYFEYTRTSATALLAQFDNIFITRTFSKTWGLPSLRFGYVLSTANNITRLLAMRGPYDINQLAVVAAKAALEKPEYVDDYIAEVMGQSKPKLEAFLTEHDIEFWPTTANYILTFPPQPEALKQALQAAGILVRPRVDSEGRQGLRITFGTLPQTERLMAAMAEFFAR</sequence>
<dbReference type="Proteomes" id="UP001409585">
    <property type="component" value="Unassembled WGS sequence"/>
</dbReference>
<protein>
    <recommendedName>
        <fullName evidence="3">histidinol-phosphate transaminase</fullName>
        <ecNumber evidence="3">2.6.1.9</ecNumber>
    </recommendedName>
</protein>
<dbReference type="PANTHER" id="PTHR43643:SF6">
    <property type="entry name" value="HISTIDINOL-PHOSPHATE AMINOTRANSFERASE"/>
    <property type="match status" value="1"/>
</dbReference>
<comment type="catalytic activity">
    <reaction evidence="9">
        <text>L-histidinol phosphate + 2-oxoglutarate = 3-(imidazol-4-yl)-2-oxopropyl phosphate + L-glutamate</text>
        <dbReference type="Rhea" id="RHEA:23744"/>
        <dbReference type="ChEBI" id="CHEBI:16810"/>
        <dbReference type="ChEBI" id="CHEBI:29985"/>
        <dbReference type="ChEBI" id="CHEBI:57766"/>
        <dbReference type="ChEBI" id="CHEBI:57980"/>
        <dbReference type="EC" id="2.6.1.9"/>
    </reaction>
</comment>
<feature type="domain" description="Aminotransferase class I/classII large" evidence="10">
    <location>
        <begin position="41"/>
        <end position="345"/>
    </location>
</feature>
<dbReference type="Gene3D" id="3.40.640.10">
    <property type="entry name" value="Type I PLP-dependent aspartate aminotransferase-like (Major domain)"/>
    <property type="match status" value="1"/>
</dbReference>
<comment type="pathway">
    <text evidence="1">Amino-acid biosynthesis; L-histidine biosynthesis; L-histidine from 5-phospho-alpha-D-ribose 1-diphosphate: step 7/9.</text>
</comment>
<keyword evidence="4" id="KW-0032">Aminotransferase</keyword>
<dbReference type="AlphaFoldDB" id="A0AAV3U4Q4"/>
<dbReference type="Gene3D" id="3.90.1150.10">
    <property type="entry name" value="Aspartate Aminotransferase, domain 1"/>
    <property type="match status" value="1"/>
</dbReference>
<dbReference type="GO" id="GO:0030170">
    <property type="term" value="F:pyridoxal phosphate binding"/>
    <property type="evidence" value="ECO:0007669"/>
    <property type="project" value="InterPro"/>
</dbReference>
<reference evidence="12" key="1">
    <citation type="journal article" date="2019" name="Int. J. Syst. Evol. Microbiol.">
        <title>The Global Catalogue of Microorganisms (GCM) 10K type strain sequencing project: providing services to taxonomists for standard genome sequencing and annotation.</title>
        <authorList>
            <consortium name="The Broad Institute Genomics Platform"/>
            <consortium name="The Broad Institute Genome Sequencing Center for Infectious Disease"/>
            <person name="Wu L."/>
            <person name="Ma J."/>
        </authorList>
    </citation>
    <scope>NUCLEOTIDE SEQUENCE [LARGE SCALE GENOMIC DNA]</scope>
    <source>
        <strain evidence="12">JCM 19134</strain>
    </source>
</reference>
<gene>
    <name evidence="11" type="primary">hisC</name>
    <name evidence="11" type="ORF">GCM10025791_28560</name>
</gene>